<dbReference type="Proteomes" id="UP000607653">
    <property type="component" value="Unassembled WGS sequence"/>
</dbReference>
<evidence type="ECO:0000313" key="2">
    <source>
        <dbReference type="EMBL" id="DAD19365.1"/>
    </source>
</evidence>
<feature type="transmembrane region" description="Helical" evidence="1">
    <location>
        <begin position="38"/>
        <end position="62"/>
    </location>
</feature>
<gene>
    <name evidence="2" type="ORF">HUJ06_020828</name>
</gene>
<keyword evidence="1" id="KW-0812">Transmembrane</keyword>
<proteinExistence type="predicted"/>
<dbReference type="EMBL" id="DUZY01000001">
    <property type="protein sequence ID" value="DAD19365.1"/>
    <property type="molecule type" value="Genomic_DNA"/>
</dbReference>
<evidence type="ECO:0000256" key="1">
    <source>
        <dbReference type="SAM" id="Phobius"/>
    </source>
</evidence>
<comment type="caution">
    <text evidence="2">The sequence shown here is derived from an EMBL/GenBank/DDBJ whole genome shotgun (WGS) entry which is preliminary data.</text>
</comment>
<keyword evidence="1" id="KW-0472">Membrane</keyword>
<dbReference type="AlphaFoldDB" id="A0A822XKM3"/>
<reference evidence="2 3" key="1">
    <citation type="journal article" date="2020" name="Mol. Biol. Evol.">
        <title>Distinct Expression and Methylation Patterns for Genes with Different Fates following a Single Whole-Genome Duplication in Flowering Plants.</title>
        <authorList>
            <person name="Shi T."/>
            <person name="Rahmani R.S."/>
            <person name="Gugger P.F."/>
            <person name="Wang M."/>
            <person name="Li H."/>
            <person name="Zhang Y."/>
            <person name="Li Z."/>
            <person name="Wang Q."/>
            <person name="Van de Peer Y."/>
            <person name="Marchal K."/>
            <person name="Chen J."/>
        </authorList>
    </citation>
    <scope>NUCLEOTIDE SEQUENCE [LARGE SCALE GENOMIC DNA]</scope>
    <source>
        <tissue evidence="2">Leaf</tissue>
    </source>
</reference>
<evidence type="ECO:0000313" key="3">
    <source>
        <dbReference type="Proteomes" id="UP000607653"/>
    </source>
</evidence>
<accession>A0A822XKM3</accession>
<keyword evidence="3" id="KW-1185">Reference proteome</keyword>
<sequence>MNNDKNKYKYNTSAFIKVQIPDVSHIPSLLEKKTSQTAIILGSNLAALFFVFIVVCILIILYRKKNDEEKYEEDALHRVPGMPRRFSYQDLKMQQRIFVRSLDKEGLDRFFMGLSKWHKSCSEVFGWFGSSQGIVKSSFDAGSMHTMKLFLLPNQVLSSCRFLPLNSKVMGKGWYWYYQHSHHFRSCRQSCMSRASFFSTSL</sequence>
<protein>
    <submittedName>
        <fullName evidence="2">Uncharacterized protein</fullName>
    </submittedName>
</protein>
<keyword evidence="1" id="KW-1133">Transmembrane helix</keyword>
<name>A0A822XKM3_NELNU</name>
<organism evidence="2 3">
    <name type="scientific">Nelumbo nucifera</name>
    <name type="common">Sacred lotus</name>
    <dbReference type="NCBI Taxonomy" id="4432"/>
    <lineage>
        <taxon>Eukaryota</taxon>
        <taxon>Viridiplantae</taxon>
        <taxon>Streptophyta</taxon>
        <taxon>Embryophyta</taxon>
        <taxon>Tracheophyta</taxon>
        <taxon>Spermatophyta</taxon>
        <taxon>Magnoliopsida</taxon>
        <taxon>Proteales</taxon>
        <taxon>Nelumbonaceae</taxon>
        <taxon>Nelumbo</taxon>
    </lineage>
</organism>